<keyword evidence="7" id="KW-1185">Reference proteome</keyword>
<dbReference type="InterPro" id="IPR000847">
    <property type="entry name" value="LysR_HTH_N"/>
</dbReference>
<dbReference type="AlphaFoldDB" id="A0A559J2R0"/>
<evidence type="ECO:0000256" key="3">
    <source>
        <dbReference type="ARBA" id="ARBA00023125"/>
    </source>
</evidence>
<evidence type="ECO:0000256" key="4">
    <source>
        <dbReference type="ARBA" id="ARBA00023163"/>
    </source>
</evidence>
<dbReference type="InterPro" id="IPR036390">
    <property type="entry name" value="WH_DNA-bd_sf"/>
</dbReference>
<sequence length="308" mass="33588">MAVSFHQLHIFYTVAAKSSFSAAAQALHMTQPAVTMQIQSLEDYFGTKLFHRSTKKLQLSDAGRTLIPYAKQAIDLVQATEEAMSLFTKQLHGKLQLGASLTIGEYVIPPLLGTFITSHPEMTISMGVMNTTQIVEGIRQHQLHLGLVEAPVNDPDMITEEVMEDELFLVVPKGHPFIGRDSVALEEALTCAFILREQGSGTRQVMENALQGNGHGFSSLRIVMELGSTGAVKSAVESGLGVTIMSKSAVRHECSLGLVAAIPVDGISFKRKFYAVQLKDSMLAWPAMAFLTYLRQQSIVPEILAPTD</sequence>
<gene>
    <name evidence="6" type="ORF">FPZ44_14580</name>
</gene>
<name>A0A559J2R0_9BACL</name>
<evidence type="ECO:0000313" key="7">
    <source>
        <dbReference type="Proteomes" id="UP000318102"/>
    </source>
</evidence>
<evidence type="ECO:0000313" key="6">
    <source>
        <dbReference type="EMBL" id="TVX94169.1"/>
    </source>
</evidence>
<dbReference type="Pfam" id="PF00126">
    <property type="entry name" value="HTH_1"/>
    <property type="match status" value="1"/>
</dbReference>
<accession>A0A559J2R0</accession>
<dbReference type="SUPFAM" id="SSF53850">
    <property type="entry name" value="Periplasmic binding protein-like II"/>
    <property type="match status" value="1"/>
</dbReference>
<dbReference type="InterPro" id="IPR005119">
    <property type="entry name" value="LysR_subst-bd"/>
</dbReference>
<dbReference type="RefSeq" id="WP_144991281.1">
    <property type="nucleotide sequence ID" value="NZ_VNJK01000001.1"/>
</dbReference>
<dbReference type="Proteomes" id="UP000318102">
    <property type="component" value="Unassembled WGS sequence"/>
</dbReference>
<comment type="caution">
    <text evidence="6">The sequence shown here is derived from an EMBL/GenBank/DDBJ whole genome shotgun (WGS) entry which is preliminary data.</text>
</comment>
<dbReference type="PRINTS" id="PR00039">
    <property type="entry name" value="HTHLYSR"/>
</dbReference>
<keyword evidence="4" id="KW-0804">Transcription</keyword>
<dbReference type="GO" id="GO:0003700">
    <property type="term" value="F:DNA-binding transcription factor activity"/>
    <property type="evidence" value="ECO:0007669"/>
    <property type="project" value="InterPro"/>
</dbReference>
<dbReference type="CDD" id="cd08420">
    <property type="entry name" value="PBP2_CysL_like"/>
    <property type="match status" value="1"/>
</dbReference>
<evidence type="ECO:0000256" key="1">
    <source>
        <dbReference type="ARBA" id="ARBA00009437"/>
    </source>
</evidence>
<organism evidence="6 7">
    <name type="scientific">Paenibacillus agilis</name>
    <dbReference type="NCBI Taxonomy" id="3020863"/>
    <lineage>
        <taxon>Bacteria</taxon>
        <taxon>Bacillati</taxon>
        <taxon>Bacillota</taxon>
        <taxon>Bacilli</taxon>
        <taxon>Bacillales</taxon>
        <taxon>Paenibacillaceae</taxon>
        <taxon>Paenibacillus</taxon>
    </lineage>
</organism>
<dbReference type="GO" id="GO:0000976">
    <property type="term" value="F:transcription cis-regulatory region binding"/>
    <property type="evidence" value="ECO:0007669"/>
    <property type="project" value="TreeGrafter"/>
</dbReference>
<evidence type="ECO:0000256" key="2">
    <source>
        <dbReference type="ARBA" id="ARBA00023015"/>
    </source>
</evidence>
<protein>
    <submittedName>
        <fullName evidence="6">LysR family transcriptional regulator</fullName>
    </submittedName>
</protein>
<dbReference type="Gene3D" id="1.10.10.10">
    <property type="entry name" value="Winged helix-like DNA-binding domain superfamily/Winged helix DNA-binding domain"/>
    <property type="match status" value="1"/>
</dbReference>
<feature type="domain" description="HTH lysR-type" evidence="5">
    <location>
        <begin position="3"/>
        <end position="60"/>
    </location>
</feature>
<keyword evidence="2" id="KW-0805">Transcription regulation</keyword>
<dbReference type="SUPFAM" id="SSF46785">
    <property type="entry name" value="Winged helix' DNA-binding domain"/>
    <property type="match status" value="1"/>
</dbReference>
<dbReference type="Pfam" id="PF03466">
    <property type="entry name" value="LysR_substrate"/>
    <property type="match status" value="1"/>
</dbReference>
<dbReference type="OrthoDB" id="9785745at2"/>
<dbReference type="FunFam" id="1.10.10.10:FF:000001">
    <property type="entry name" value="LysR family transcriptional regulator"/>
    <property type="match status" value="1"/>
</dbReference>
<keyword evidence="3" id="KW-0238">DNA-binding</keyword>
<proteinExistence type="inferred from homology"/>
<dbReference type="PROSITE" id="PS50931">
    <property type="entry name" value="HTH_LYSR"/>
    <property type="match status" value="1"/>
</dbReference>
<evidence type="ECO:0000259" key="5">
    <source>
        <dbReference type="PROSITE" id="PS50931"/>
    </source>
</evidence>
<reference evidence="6 7" key="1">
    <citation type="submission" date="2019-07" db="EMBL/GenBank/DDBJ databases">
        <authorList>
            <person name="Kim J."/>
        </authorList>
    </citation>
    <scope>NUCLEOTIDE SEQUENCE [LARGE SCALE GENOMIC DNA]</scope>
    <source>
        <strain evidence="6 7">N4</strain>
    </source>
</reference>
<dbReference type="InterPro" id="IPR036388">
    <property type="entry name" value="WH-like_DNA-bd_sf"/>
</dbReference>
<dbReference type="PANTHER" id="PTHR30126">
    <property type="entry name" value="HTH-TYPE TRANSCRIPTIONAL REGULATOR"/>
    <property type="match status" value="1"/>
</dbReference>
<dbReference type="PANTHER" id="PTHR30126:SF39">
    <property type="entry name" value="HTH-TYPE TRANSCRIPTIONAL REGULATOR CYSL"/>
    <property type="match status" value="1"/>
</dbReference>
<comment type="similarity">
    <text evidence="1">Belongs to the LysR transcriptional regulatory family.</text>
</comment>
<dbReference type="EMBL" id="VNJK01000001">
    <property type="protein sequence ID" value="TVX94169.1"/>
    <property type="molecule type" value="Genomic_DNA"/>
</dbReference>
<dbReference type="Gene3D" id="3.40.190.290">
    <property type="match status" value="1"/>
</dbReference>